<sequence length="66" mass="6999">MWKASFCVFVLIGSVALFSCGGSSINAPSVLVRTSDLPGDWSKHKPVDDGYDGPCDGEYVHPGLIV</sequence>
<proteinExistence type="predicted"/>
<protein>
    <submittedName>
        <fullName evidence="1">Uncharacterized protein</fullName>
    </submittedName>
</protein>
<dbReference type="AlphaFoldDB" id="A0A382ZRP3"/>
<feature type="non-terminal residue" evidence="1">
    <location>
        <position position="66"/>
    </location>
</feature>
<dbReference type="PROSITE" id="PS51257">
    <property type="entry name" value="PROKAR_LIPOPROTEIN"/>
    <property type="match status" value="1"/>
</dbReference>
<gene>
    <name evidence="1" type="ORF">METZ01_LOCUS450589</name>
</gene>
<organism evidence="1">
    <name type="scientific">marine metagenome</name>
    <dbReference type="NCBI Taxonomy" id="408172"/>
    <lineage>
        <taxon>unclassified sequences</taxon>
        <taxon>metagenomes</taxon>
        <taxon>ecological metagenomes</taxon>
    </lineage>
</organism>
<evidence type="ECO:0000313" key="1">
    <source>
        <dbReference type="EMBL" id="SVD97735.1"/>
    </source>
</evidence>
<accession>A0A382ZRP3</accession>
<dbReference type="EMBL" id="UINC01185832">
    <property type="protein sequence ID" value="SVD97735.1"/>
    <property type="molecule type" value="Genomic_DNA"/>
</dbReference>
<reference evidence="1" key="1">
    <citation type="submission" date="2018-05" db="EMBL/GenBank/DDBJ databases">
        <authorList>
            <person name="Lanie J.A."/>
            <person name="Ng W.-L."/>
            <person name="Kazmierczak K.M."/>
            <person name="Andrzejewski T.M."/>
            <person name="Davidsen T.M."/>
            <person name="Wayne K.J."/>
            <person name="Tettelin H."/>
            <person name="Glass J.I."/>
            <person name="Rusch D."/>
            <person name="Podicherti R."/>
            <person name="Tsui H.-C.T."/>
            <person name="Winkler M.E."/>
        </authorList>
    </citation>
    <scope>NUCLEOTIDE SEQUENCE</scope>
</reference>
<name>A0A382ZRP3_9ZZZZ</name>